<organism evidence="2 3">
    <name type="scientific">Paraphaeosphaeria minitans</name>
    <dbReference type="NCBI Taxonomy" id="565426"/>
    <lineage>
        <taxon>Eukaryota</taxon>
        <taxon>Fungi</taxon>
        <taxon>Dikarya</taxon>
        <taxon>Ascomycota</taxon>
        <taxon>Pezizomycotina</taxon>
        <taxon>Dothideomycetes</taxon>
        <taxon>Pleosporomycetidae</taxon>
        <taxon>Pleosporales</taxon>
        <taxon>Massarineae</taxon>
        <taxon>Didymosphaeriaceae</taxon>
        <taxon>Paraphaeosphaeria</taxon>
    </lineage>
</organism>
<dbReference type="EMBL" id="WJXW01000004">
    <property type="protein sequence ID" value="KAF9736543.1"/>
    <property type="molecule type" value="Genomic_DNA"/>
</dbReference>
<feature type="compositionally biased region" description="Low complexity" evidence="1">
    <location>
        <begin position="1"/>
        <end position="21"/>
    </location>
</feature>
<comment type="caution">
    <text evidence="2">The sequence shown here is derived from an EMBL/GenBank/DDBJ whole genome shotgun (WGS) entry which is preliminary data.</text>
</comment>
<feature type="region of interest" description="Disordered" evidence="1">
    <location>
        <begin position="188"/>
        <end position="256"/>
    </location>
</feature>
<dbReference type="Proteomes" id="UP000756921">
    <property type="component" value="Unassembled WGS sequence"/>
</dbReference>
<keyword evidence="3" id="KW-1185">Reference proteome</keyword>
<evidence type="ECO:0000313" key="2">
    <source>
        <dbReference type="EMBL" id="KAF9736543.1"/>
    </source>
</evidence>
<accession>A0A9P6GK26</accession>
<evidence type="ECO:0000256" key="1">
    <source>
        <dbReference type="SAM" id="MobiDB-lite"/>
    </source>
</evidence>
<sequence length="402" mass="43910">MPPLSSPSSTPSRPTFTFPTLGNTSNTEFTFRILPRPEAPLSFPPGSPPSPPCKRRRATADVDGEHSCLHKKKRRLRLFLITSRLSPQFSHPATNIVDRGSSKIAVWAKQRALGRNILRKAAILNRIRWKSICALEMAGGRGRVFVEQKKEQEQLQLARLALLYGSRDSATQPIRKEDVGLPEVIETRTGEQVRSGGSSPASSTGSSSPPLDTCDVDSASEYRSPNDAYAYSSISSKPPRPAHLPLPPSPLGLSNYDALDLEDEIPDPYAHLDEEYEAAEQEECEADIWYPLEPPFPFQPRHVDVNVLGSEERVIGDYDQVEEGADAIWPAVRQTHSRITDAEPPSSSSPNFTATNTAQIAVARSHNASSSLSPTSSSPNFADSGVTRDAGGTSSRRSMQLI</sequence>
<dbReference type="OrthoDB" id="5387995at2759"/>
<dbReference type="AlphaFoldDB" id="A0A9P6GK26"/>
<name>A0A9P6GK26_9PLEO</name>
<evidence type="ECO:0000313" key="3">
    <source>
        <dbReference type="Proteomes" id="UP000756921"/>
    </source>
</evidence>
<feature type="compositionally biased region" description="Pro residues" evidence="1">
    <location>
        <begin position="238"/>
        <end position="250"/>
    </location>
</feature>
<feature type="compositionally biased region" description="Pro residues" evidence="1">
    <location>
        <begin position="42"/>
        <end position="52"/>
    </location>
</feature>
<feature type="compositionally biased region" description="Polar residues" evidence="1">
    <location>
        <begin position="392"/>
        <end position="402"/>
    </location>
</feature>
<gene>
    <name evidence="2" type="ORF">PMIN01_04322</name>
</gene>
<feature type="compositionally biased region" description="Low complexity" evidence="1">
    <location>
        <begin position="365"/>
        <end position="378"/>
    </location>
</feature>
<feature type="region of interest" description="Disordered" evidence="1">
    <location>
        <begin position="1"/>
        <end position="58"/>
    </location>
</feature>
<reference evidence="2" key="1">
    <citation type="journal article" date="2020" name="Mol. Plant Microbe Interact.">
        <title>Genome Sequence of the Biocontrol Agent Coniothyrium minitans strain Conio (IMI 134523).</title>
        <authorList>
            <person name="Patel D."/>
            <person name="Shittu T.A."/>
            <person name="Baroncelli R."/>
            <person name="Muthumeenakshi S."/>
            <person name="Osborne T.H."/>
            <person name="Janganan T.K."/>
            <person name="Sreenivasaprasad S."/>
        </authorList>
    </citation>
    <scope>NUCLEOTIDE SEQUENCE</scope>
    <source>
        <strain evidence="2">Conio</strain>
    </source>
</reference>
<protein>
    <submittedName>
        <fullName evidence="2">Uncharacterized protein</fullName>
    </submittedName>
</protein>
<feature type="compositionally biased region" description="Low complexity" evidence="1">
    <location>
        <begin position="195"/>
        <end position="210"/>
    </location>
</feature>
<proteinExistence type="predicted"/>
<feature type="region of interest" description="Disordered" evidence="1">
    <location>
        <begin position="362"/>
        <end position="402"/>
    </location>
</feature>